<reference evidence="10" key="1">
    <citation type="submission" date="2024-06" db="EMBL/GenBank/DDBJ databases">
        <title>Multi-omics analyses provide insights into the biosynthesis of the anticancer antibiotic pleurotin in Hohenbuehelia grisea.</title>
        <authorList>
            <person name="Weaver J.A."/>
            <person name="Alberti F."/>
        </authorList>
    </citation>
    <scope>NUCLEOTIDE SEQUENCE [LARGE SCALE GENOMIC DNA]</scope>
    <source>
        <strain evidence="10">T-177</strain>
    </source>
</reference>
<dbReference type="PANTHER" id="PTHR21212:SF0">
    <property type="entry name" value="SEIPIN"/>
    <property type="match status" value="1"/>
</dbReference>
<gene>
    <name evidence="9" type="ORF">HGRIS_008088</name>
</gene>
<evidence type="ECO:0000256" key="4">
    <source>
        <dbReference type="ARBA" id="ARBA00022989"/>
    </source>
</evidence>
<sequence length="340" mass="37531">MASIHSEFSDKTYEQESKLTVQRSTPGIISTLAYLPVRVNIWFLTRIISLFRPFAPQIIPLVVFAFLIPTILALSALAGWIVWRSVPVAWEAPLYLQYGDGVPPYAETIVAGIAAQQPYDIFLRLSVPIIPTNLALGNFMADLRLSTSSNQTITSIRRAATILEPKKILFFSPKVVRVDIPLLDSFVIGTSKVTAAVQVGRRDHWKLLGNVKHYGLSGLVSRFPLAAGVISAFIFLAVASLVLGACVLPLVLPKGGVDESYIEPSAEDTLPPPKASPYPPFDDDEKPSRRRRRSRRSQSSSQRVVKSEPISTPMPPADEAEPPLRHRRSRLAENKAETEL</sequence>
<keyword evidence="6 8" id="KW-0472">Membrane</keyword>
<evidence type="ECO:0000256" key="8">
    <source>
        <dbReference type="SAM" id="Phobius"/>
    </source>
</evidence>
<evidence type="ECO:0000256" key="3">
    <source>
        <dbReference type="ARBA" id="ARBA00022824"/>
    </source>
</evidence>
<comment type="subcellular location">
    <subcellularLocation>
        <location evidence="1">Endoplasmic reticulum membrane</location>
        <topology evidence="1">Multi-pass membrane protein</topology>
    </subcellularLocation>
</comment>
<keyword evidence="2 8" id="KW-0812">Transmembrane</keyword>
<evidence type="ECO:0008006" key="11">
    <source>
        <dbReference type="Google" id="ProtNLM"/>
    </source>
</evidence>
<evidence type="ECO:0000256" key="2">
    <source>
        <dbReference type="ARBA" id="ARBA00022692"/>
    </source>
</evidence>
<keyword evidence="5" id="KW-0443">Lipid metabolism</keyword>
<evidence type="ECO:0000256" key="6">
    <source>
        <dbReference type="ARBA" id="ARBA00023136"/>
    </source>
</evidence>
<dbReference type="Proteomes" id="UP001556367">
    <property type="component" value="Unassembled WGS sequence"/>
</dbReference>
<evidence type="ECO:0000313" key="9">
    <source>
        <dbReference type="EMBL" id="KAL0951392.1"/>
    </source>
</evidence>
<dbReference type="InterPro" id="IPR009617">
    <property type="entry name" value="Seipin"/>
</dbReference>
<dbReference type="CDD" id="cd23995">
    <property type="entry name" value="Seipin_BSCL2_like"/>
    <property type="match status" value="1"/>
</dbReference>
<organism evidence="9 10">
    <name type="scientific">Hohenbuehelia grisea</name>
    <dbReference type="NCBI Taxonomy" id="104357"/>
    <lineage>
        <taxon>Eukaryota</taxon>
        <taxon>Fungi</taxon>
        <taxon>Dikarya</taxon>
        <taxon>Basidiomycota</taxon>
        <taxon>Agaricomycotina</taxon>
        <taxon>Agaricomycetes</taxon>
        <taxon>Agaricomycetidae</taxon>
        <taxon>Agaricales</taxon>
        <taxon>Pleurotineae</taxon>
        <taxon>Pleurotaceae</taxon>
        <taxon>Hohenbuehelia</taxon>
    </lineage>
</organism>
<dbReference type="EMBL" id="JASNQZ010000011">
    <property type="protein sequence ID" value="KAL0951392.1"/>
    <property type="molecule type" value="Genomic_DNA"/>
</dbReference>
<keyword evidence="10" id="KW-1185">Reference proteome</keyword>
<evidence type="ECO:0000313" key="10">
    <source>
        <dbReference type="Proteomes" id="UP001556367"/>
    </source>
</evidence>
<accession>A0ABR3J7A6</accession>
<keyword evidence="4 8" id="KW-1133">Transmembrane helix</keyword>
<evidence type="ECO:0000256" key="7">
    <source>
        <dbReference type="SAM" id="MobiDB-lite"/>
    </source>
</evidence>
<protein>
    <recommendedName>
        <fullName evidence="11">Adipose-regulatory protein-domain-containing protein</fullName>
    </recommendedName>
</protein>
<keyword evidence="3" id="KW-0256">Endoplasmic reticulum</keyword>
<comment type="caution">
    <text evidence="9">The sequence shown here is derived from an EMBL/GenBank/DDBJ whole genome shotgun (WGS) entry which is preliminary data.</text>
</comment>
<feature type="compositionally biased region" description="Basic and acidic residues" evidence="7">
    <location>
        <begin position="330"/>
        <end position="340"/>
    </location>
</feature>
<proteinExistence type="predicted"/>
<evidence type="ECO:0000256" key="1">
    <source>
        <dbReference type="ARBA" id="ARBA00004477"/>
    </source>
</evidence>
<feature type="transmembrane region" description="Helical" evidence="8">
    <location>
        <begin position="61"/>
        <end position="83"/>
    </location>
</feature>
<evidence type="ECO:0000256" key="5">
    <source>
        <dbReference type="ARBA" id="ARBA00023098"/>
    </source>
</evidence>
<name>A0ABR3J7A6_9AGAR</name>
<feature type="transmembrane region" description="Helical" evidence="8">
    <location>
        <begin position="225"/>
        <end position="252"/>
    </location>
</feature>
<dbReference type="Pfam" id="PF06775">
    <property type="entry name" value="Seipin"/>
    <property type="match status" value="1"/>
</dbReference>
<dbReference type="PANTHER" id="PTHR21212">
    <property type="entry name" value="BERNARDINELLI-SEIP CONGENITAL LIPODYSTROPHY 2 HOMOLOG BSCL2 PROTEIN"/>
    <property type="match status" value="1"/>
</dbReference>
<feature type="region of interest" description="Disordered" evidence="7">
    <location>
        <begin position="262"/>
        <end position="340"/>
    </location>
</feature>
<feature type="compositionally biased region" description="Pro residues" evidence="7">
    <location>
        <begin position="270"/>
        <end position="280"/>
    </location>
</feature>